<keyword evidence="1" id="KW-0560">Oxidoreductase</keyword>
<dbReference type="InterPro" id="IPR036812">
    <property type="entry name" value="NAD(P)_OxRdtase_dom_sf"/>
</dbReference>
<dbReference type="VEuPathDB" id="FungiDB:AO090120000002"/>
<sequence length="646" mass="71579">MSIPSHPKLEGFDIIQATYKQIGDHAIRVDILIPQTPYSGKRPTFVRTHGGALVACDSLFMDFFPHWASDLALKHGAVIVSPNYRLMPESTSSEIFDDIDDFWKWLHSPALTDLLANHTTPTEIDLTRILTTGDSAGGLLSLYLALTYPTQIRAATAGYPWVNPSSAGFQSSRTILPFGVHTDESVIDVTVAAAASGQIVSSDLSPSRLAFMLAAVEHGRLAGFYERQKEGSSRRELFYPAKKLEEPGLSIPRGGIAIWHGRQDTVVPLEDVEEFVVQLLEATKGLPSGDKAVLALRDGDHGFDMSSRLGDSGLKVSKVILGCMGYGTPEWQGWVLNEEESLPLIEHAYNKGIRTWDTADMYSHGKSEEIVGKALKKYNIPRSRVVILTKCYFGVDDQGNFPSPLSTGRQNAGDYLNRVGLSRRHILEAVDASVERLGTYIDVLQIHRLDRETPREEIMRALNEVVESGKVRYIGASSMAAWEFQTLQNIAIRNGWHKFISMQHYHNLIAREEEREMIPYCLDSGVSLIPWSPVARGALARPWASRSTLRENTDAGISILVRARESASDKAIIDRVEELAGKKGISMAQVAIAWSLSHPSEYPIVGLNTKDRIDEAVASVQVKLTPEEIQYLEEPYVPKAIHPGER</sequence>
<dbReference type="eggNOG" id="KOG1575">
    <property type="taxonomic scope" value="Eukaryota"/>
</dbReference>
<evidence type="ECO:0000313" key="5">
    <source>
        <dbReference type="EMBL" id="OOO05689.1"/>
    </source>
</evidence>
<dbReference type="AlphaFoldDB" id="A0A1S9D9K8"/>
<proteinExistence type="inferred from homology"/>
<dbReference type="CDD" id="cd19079">
    <property type="entry name" value="AKR_EcYajO-like"/>
    <property type="match status" value="1"/>
</dbReference>
<dbReference type="InterPro" id="IPR013094">
    <property type="entry name" value="AB_hydrolase_3"/>
</dbReference>
<feature type="domain" description="NADP-dependent oxidoreductase" evidence="3">
    <location>
        <begin position="320"/>
        <end position="634"/>
    </location>
</feature>
<dbReference type="Gene3D" id="3.40.50.1820">
    <property type="entry name" value="alpha/beta hydrolase"/>
    <property type="match status" value="1"/>
</dbReference>
<reference evidence="5 6" key="1">
    <citation type="submission" date="2016-10" db="EMBL/GenBank/DDBJ databases">
        <title>Genome sequencing of Aspergillus oryzae BCC7051.</title>
        <authorList>
            <person name="Thammarongtham C."/>
            <person name="Vorapreeda T."/>
            <person name="Nookaew I."/>
            <person name="Srisuk T."/>
            <person name="Land M."/>
            <person name="Jeennor S."/>
            <person name="Laoteng K."/>
        </authorList>
    </citation>
    <scope>NUCLEOTIDE SEQUENCE [LARGE SCALE GENOMIC DNA]</scope>
    <source>
        <strain evidence="5 6">BCC7051</strain>
    </source>
</reference>
<evidence type="ECO:0000259" key="3">
    <source>
        <dbReference type="Pfam" id="PF00248"/>
    </source>
</evidence>
<dbReference type="PANTHER" id="PTHR43364">
    <property type="entry name" value="NADH-SPECIFIC METHYLGLYOXAL REDUCTASE-RELATED"/>
    <property type="match status" value="1"/>
</dbReference>
<dbReference type="InterPro" id="IPR050523">
    <property type="entry name" value="AKR_Detox_Biosynth"/>
</dbReference>
<dbReference type="Pfam" id="PF07859">
    <property type="entry name" value="Abhydrolase_3"/>
    <property type="match status" value="1"/>
</dbReference>
<gene>
    <name evidence="5" type="ORF">OAory_01072050</name>
</gene>
<accession>A0A1S9D9K8</accession>
<dbReference type="Pfam" id="PF00248">
    <property type="entry name" value="Aldo_ket_red"/>
    <property type="match status" value="1"/>
</dbReference>
<evidence type="ECO:0000256" key="2">
    <source>
        <dbReference type="ARBA" id="ARBA00038157"/>
    </source>
</evidence>
<dbReference type="Gene3D" id="3.20.20.100">
    <property type="entry name" value="NADP-dependent oxidoreductase domain"/>
    <property type="match status" value="1"/>
</dbReference>
<evidence type="ECO:0000313" key="6">
    <source>
        <dbReference type="Proteomes" id="UP000190312"/>
    </source>
</evidence>
<feature type="domain" description="Alpha/beta hydrolase fold-3" evidence="4">
    <location>
        <begin position="46"/>
        <end position="164"/>
    </location>
</feature>
<dbReference type="GO" id="GO:0016491">
    <property type="term" value="F:oxidoreductase activity"/>
    <property type="evidence" value="ECO:0007669"/>
    <property type="project" value="UniProtKB-KW"/>
</dbReference>
<comment type="similarity">
    <text evidence="2">Belongs to the aldo/keto reductase family. Aldo/keto reductase 2 subfamily.</text>
</comment>
<dbReference type="Proteomes" id="UP000190312">
    <property type="component" value="Unassembled WGS sequence"/>
</dbReference>
<dbReference type="FunFam" id="3.20.20.100:FF:000004">
    <property type="entry name" value="Oxidoreductase, aldo/keto reductase"/>
    <property type="match status" value="1"/>
</dbReference>
<dbReference type="InterPro" id="IPR023210">
    <property type="entry name" value="NADP_OxRdtase_dom"/>
</dbReference>
<dbReference type="PANTHER" id="PTHR43364:SF15">
    <property type="entry name" value="ARYL-ALCOHOL DEHYDROGENASE AAD16-RELATED"/>
    <property type="match status" value="1"/>
</dbReference>
<protein>
    <submittedName>
        <fullName evidence="5">NADP-dependent oxidoreductase domain</fullName>
    </submittedName>
</protein>
<dbReference type="OrthoDB" id="19653at2759"/>
<dbReference type="SUPFAM" id="SSF51430">
    <property type="entry name" value="NAD(P)-linked oxidoreductase"/>
    <property type="match status" value="1"/>
</dbReference>
<evidence type="ECO:0000256" key="1">
    <source>
        <dbReference type="ARBA" id="ARBA00023002"/>
    </source>
</evidence>
<name>A0A1S9D9K8_ASPOZ</name>
<dbReference type="EMBL" id="MKZY01000009">
    <property type="protein sequence ID" value="OOO05689.1"/>
    <property type="molecule type" value="Genomic_DNA"/>
</dbReference>
<organism evidence="5 6">
    <name type="scientific">Aspergillus oryzae</name>
    <name type="common">Yellow koji mold</name>
    <dbReference type="NCBI Taxonomy" id="5062"/>
    <lineage>
        <taxon>Eukaryota</taxon>
        <taxon>Fungi</taxon>
        <taxon>Dikarya</taxon>
        <taxon>Ascomycota</taxon>
        <taxon>Pezizomycotina</taxon>
        <taxon>Eurotiomycetes</taxon>
        <taxon>Eurotiomycetidae</taxon>
        <taxon>Eurotiales</taxon>
        <taxon>Aspergillaceae</taxon>
        <taxon>Aspergillus</taxon>
        <taxon>Aspergillus subgen. Circumdati</taxon>
    </lineage>
</organism>
<dbReference type="InterPro" id="IPR029058">
    <property type="entry name" value="AB_hydrolase_fold"/>
</dbReference>
<dbReference type="GO" id="GO:0005829">
    <property type="term" value="C:cytosol"/>
    <property type="evidence" value="ECO:0007669"/>
    <property type="project" value="UniProtKB-ARBA"/>
</dbReference>
<evidence type="ECO:0000259" key="4">
    <source>
        <dbReference type="Pfam" id="PF07859"/>
    </source>
</evidence>
<comment type="caution">
    <text evidence="5">The sequence shown here is derived from an EMBL/GenBank/DDBJ whole genome shotgun (WGS) entry which is preliminary data.</text>
</comment>
<dbReference type="SUPFAM" id="SSF53474">
    <property type="entry name" value="alpha/beta-Hydrolases"/>
    <property type="match status" value="1"/>
</dbReference>
<dbReference type="GO" id="GO:0016787">
    <property type="term" value="F:hydrolase activity"/>
    <property type="evidence" value="ECO:0007669"/>
    <property type="project" value="InterPro"/>
</dbReference>